<organism evidence="1">
    <name type="scientific">Thermofilum pendens</name>
    <dbReference type="NCBI Taxonomy" id="2269"/>
    <lineage>
        <taxon>Archaea</taxon>
        <taxon>Thermoproteota</taxon>
        <taxon>Thermoprotei</taxon>
        <taxon>Thermofilales</taxon>
        <taxon>Thermofilaceae</taxon>
        <taxon>Thermofilum</taxon>
    </lineage>
</organism>
<name>A0A7C3WT65_THEPE</name>
<gene>
    <name evidence="1" type="ORF">ENV88_00950</name>
</gene>
<accession>A0A7C3WT65</accession>
<evidence type="ECO:0000313" key="1">
    <source>
        <dbReference type="EMBL" id="HGB24625.1"/>
    </source>
</evidence>
<comment type="caution">
    <text evidence="1">The sequence shown here is derived from an EMBL/GenBank/DDBJ whole genome shotgun (WGS) entry which is preliminary data.</text>
</comment>
<proteinExistence type="predicted"/>
<dbReference type="AlphaFoldDB" id="A0A7C3WT65"/>
<evidence type="ECO:0008006" key="2">
    <source>
        <dbReference type="Google" id="ProtNLM"/>
    </source>
</evidence>
<sequence length="148" mass="16364">MATRTLPCPYCGADVEWHGEVVLTCPYCGTAFTRGGEIGEHLMGSVNYDPGSIFDVFKRWALRIPETPNDFVEAARLGTCRLEFHPYWVYVVRGTFRCGEPYAFLLPSMPTLLPPGESFALAGGLEEASVVVTIPACRRDREGASRQD</sequence>
<reference evidence="1" key="1">
    <citation type="journal article" date="2020" name="mSystems">
        <title>Genome- and Community-Level Interaction Insights into Carbon Utilization and Element Cycling Functions of Hydrothermarchaeota in Hydrothermal Sediment.</title>
        <authorList>
            <person name="Zhou Z."/>
            <person name="Liu Y."/>
            <person name="Xu W."/>
            <person name="Pan J."/>
            <person name="Luo Z.H."/>
            <person name="Li M."/>
        </authorList>
    </citation>
    <scope>NUCLEOTIDE SEQUENCE [LARGE SCALE GENOMIC DNA]</scope>
    <source>
        <strain evidence="1">SpSt-8</strain>
    </source>
</reference>
<dbReference type="EMBL" id="DTIB01000021">
    <property type="protein sequence ID" value="HGB24625.1"/>
    <property type="molecule type" value="Genomic_DNA"/>
</dbReference>
<protein>
    <recommendedName>
        <fullName evidence="2">C2H2-type domain-containing protein</fullName>
    </recommendedName>
</protein>